<dbReference type="InterPro" id="IPR013229">
    <property type="entry name" value="PEGA"/>
</dbReference>
<feature type="chain" id="PRO_5046468857" evidence="1">
    <location>
        <begin position="25"/>
        <end position="105"/>
    </location>
</feature>
<sequence>MMETSAKRGSLAALLCSLFIGACAPSVPATVSLRVKGNAPDASVTIDDMYIGALAFVAKRGVALPPGKHRITIEKPGFFPWDKLVEAREGDPPIHLAVDLVKIPD</sequence>
<evidence type="ECO:0000313" key="3">
    <source>
        <dbReference type="EMBL" id="MDC0745519.1"/>
    </source>
</evidence>
<evidence type="ECO:0000313" key="4">
    <source>
        <dbReference type="Proteomes" id="UP001221411"/>
    </source>
</evidence>
<dbReference type="PROSITE" id="PS51257">
    <property type="entry name" value="PROKAR_LIPOPROTEIN"/>
    <property type="match status" value="1"/>
</dbReference>
<keyword evidence="1" id="KW-0732">Signal</keyword>
<organism evidence="3 4">
    <name type="scientific">Polyangium mundeleinium</name>
    <dbReference type="NCBI Taxonomy" id="2995306"/>
    <lineage>
        <taxon>Bacteria</taxon>
        <taxon>Pseudomonadati</taxon>
        <taxon>Myxococcota</taxon>
        <taxon>Polyangia</taxon>
        <taxon>Polyangiales</taxon>
        <taxon>Polyangiaceae</taxon>
        <taxon>Polyangium</taxon>
    </lineage>
</organism>
<keyword evidence="4" id="KW-1185">Reference proteome</keyword>
<feature type="signal peptide" evidence="1">
    <location>
        <begin position="1"/>
        <end position="24"/>
    </location>
</feature>
<accession>A0ABT5EUL6</accession>
<protein>
    <submittedName>
        <fullName evidence="3">PEGA domain-containing protein</fullName>
    </submittedName>
</protein>
<gene>
    <name evidence="3" type="ORF">POL67_29570</name>
</gene>
<dbReference type="Proteomes" id="UP001221411">
    <property type="component" value="Unassembled WGS sequence"/>
</dbReference>
<name>A0ABT5EUL6_9BACT</name>
<dbReference type="EMBL" id="JAQNDO010000001">
    <property type="protein sequence ID" value="MDC0745519.1"/>
    <property type="molecule type" value="Genomic_DNA"/>
</dbReference>
<proteinExistence type="predicted"/>
<feature type="domain" description="PEGA" evidence="2">
    <location>
        <begin position="31"/>
        <end position="90"/>
    </location>
</feature>
<reference evidence="3 4" key="1">
    <citation type="submission" date="2022-11" db="EMBL/GenBank/DDBJ databases">
        <title>Minimal conservation of predation-associated metabolite biosynthetic gene clusters underscores biosynthetic potential of Myxococcota including descriptions for ten novel species: Archangium lansinium sp. nov., Myxococcus landrumus sp. nov., Nannocystis bai.</title>
        <authorList>
            <person name="Ahearne A."/>
            <person name="Stevens C."/>
            <person name="Dowd S."/>
        </authorList>
    </citation>
    <scope>NUCLEOTIDE SEQUENCE [LARGE SCALE GENOMIC DNA]</scope>
    <source>
        <strain evidence="3 4">RJM3</strain>
    </source>
</reference>
<evidence type="ECO:0000259" key="2">
    <source>
        <dbReference type="Pfam" id="PF08308"/>
    </source>
</evidence>
<dbReference type="Pfam" id="PF08308">
    <property type="entry name" value="PEGA"/>
    <property type="match status" value="1"/>
</dbReference>
<comment type="caution">
    <text evidence="3">The sequence shown here is derived from an EMBL/GenBank/DDBJ whole genome shotgun (WGS) entry which is preliminary data.</text>
</comment>
<evidence type="ECO:0000256" key="1">
    <source>
        <dbReference type="SAM" id="SignalP"/>
    </source>
</evidence>
<dbReference type="RefSeq" id="WP_271923123.1">
    <property type="nucleotide sequence ID" value="NZ_JAQNDO010000001.1"/>
</dbReference>